<organism evidence="1 2">
    <name type="scientific">Chlamydomonas reinhardtii</name>
    <name type="common">Chlamydomonas smithii</name>
    <dbReference type="NCBI Taxonomy" id="3055"/>
    <lineage>
        <taxon>Eukaryota</taxon>
        <taxon>Viridiplantae</taxon>
        <taxon>Chlorophyta</taxon>
        <taxon>core chlorophytes</taxon>
        <taxon>Chlorophyceae</taxon>
        <taxon>CS clade</taxon>
        <taxon>Chlamydomonadales</taxon>
        <taxon>Chlamydomonadaceae</taxon>
        <taxon>Chlamydomonas</taxon>
    </lineage>
</organism>
<dbReference type="ExpressionAtlas" id="A0A2K3DS61">
    <property type="expression patterns" value="baseline and differential"/>
</dbReference>
<evidence type="ECO:0000313" key="2">
    <source>
        <dbReference type="Proteomes" id="UP000006906"/>
    </source>
</evidence>
<dbReference type="GeneID" id="5726477"/>
<evidence type="ECO:0000313" key="1">
    <source>
        <dbReference type="EMBL" id="PNW83375.1"/>
    </source>
</evidence>
<dbReference type="OrthoDB" id="537586at2759"/>
<dbReference type="KEGG" id="cre:CHLRE_05g245800v5"/>
<accession>A0A2K3DS61</accession>
<reference evidence="1 2" key="1">
    <citation type="journal article" date="2007" name="Science">
        <title>The Chlamydomonas genome reveals the evolution of key animal and plant functions.</title>
        <authorList>
            <person name="Merchant S.S."/>
            <person name="Prochnik S.E."/>
            <person name="Vallon O."/>
            <person name="Harris E.H."/>
            <person name="Karpowicz S.J."/>
            <person name="Witman G.B."/>
            <person name="Terry A."/>
            <person name="Salamov A."/>
            <person name="Fritz-Laylin L.K."/>
            <person name="Marechal-Drouard L."/>
            <person name="Marshall W.F."/>
            <person name="Qu L.H."/>
            <person name="Nelson D.R."/>
            <person name="Sanderfoot A.A."/>
            <person name="Spalding M.H."/>
            <person name="Kapitonov V.V."/>
            <person name="Ren Q."/>
            <person name="Ferris P."/>
            <person name="Lindquist E."/>
            <person name="Shapiro H."/>
            <person name="Lucas S.M."/>
            <person name="Grimwood J."/>
            <person name="Schmutz J."/>
            <person name="Cardol P."/>
            <person name="Cerutti H."/>
            <person name="Chanfreau G."/>
            <person name="Chen C.L."/>
            <person name="Cognat V."/>
            <person name="Croft M.T."/>
            <person name="Dent R."/>
            <person name="Dutcher S."/>
            <person name="Fernandez E."/>
            <person name="Fukuzawa H."/>
            <person name="Gonzalez-Ballester D."/>
            <person name="Gonzalez-Halphen D."/>
            <person name="Hallmann A."/>
            <person name="Hanikenne M."/>
            <person name="Hippler M."/>
            <person name="Inwood W."/>
            <person name="Jabbari K."/>
            <person name="Kalanon M."/>
            <person name="Kuras R."/>
            <person name="Lefebvre P.A."/>
            <person name="Lemaire S.D."/>
            <person name="Lobanov A.V."/>
            <person name="Lohr M."/>
            <person name="Manuell A."/>
            <person name="Meier I."/>
            <person name="Mets L."/>
            <person name="Mittag M."/>
            <person name="Mittelmeier T."/>
            <person name="Moroney J.V."/>
            <person name="Moseley J."/>
            <person name="Napoli C."/>
            <person name="Nedelcu A.M."/>
            <person name="Niyogi K."/>
            <person name="Novoselov S.V."/>
            <person name="Paulsen I.T."/>
            <person name="Pazour G."/>
            <person name="Purton S."/>
            <person name="Ral J.P."/>
            <person name="Riano-Pachon D.M."/>
            <person name="Riekhof W."/>
            <person name="Rymarquis L."/>
            <person name="Schroda M."/>
            <person name="Stern D."/>
            <person name="Umen J."/>
            <person name="Willows R."/>
            <person name="Wilson N."/>
            <person name="Zimmer S.L."/>
            <person name="Allmer J."/>
            <person name="Balk J."/>
            <person name="Bisova K."/>
            <person name="Chen C.J."/>
            <person name="Elias M."/>
            <person name="Gendler K."/>
            <person name="Hauser C."/>
            <person name="Lamb M.R."/>
            <person name="Ledford H."/>
            <person name="Long J.C."/>
            <person name="Minagawa J."/>
            <person name="Page M.D."/>
            <person name="Pan J."/>
            <person name="Pootakham W."/>
            <person name="Roje S."/>
            <person name="Rose A."/>
            <person name="Stahlberg E."/>
            <person name="Terauchi A.M."/>
            <person name="Yang P."/>
            <person name="Ball S."/>
            <person name="Bowler C."/>
            <person name="Dieckmann C.L."/>
            <person name="Gladyshev V.N."/>
            <person name="Green P."/>
            <person name="Jorgensen R."/>
            <person name="Mayfield S."/>
            <person name="Mueller-Roeber B."/>
            <person name="Rajamani S."/>
            <person name="Sayre R.T."/>
            <person name="Brokstein P."/>
            <person name="Dubchak I."/>
            <person name="Goodstein D."/>
            <person name="Hornick L."/>
            <person name="Huang Y.W."/>
            <person name="Jhaveri J."/>
            <person name="Luo Y."/>
            <person name="Martinez D."/>
            <person name="Ngau W.C."/>
            <person name="Otillar B."/>
            <person name="Poliakov A."/>
            <person name="Porter A."/>
            <person name="Szajkowski L."/>
            <person name="Werner G."/>
            <person name="Zhou K."/>
            <person name="Grigoriev I.V."/>
            <person name="Rokhsar D.S."/>
            <person name="Grossman A.R."/>
        </authorList>
    </citation>
    <scope>NUCLEOTIDE SEQUENCE [LARGE SCALE GENOMIC DNA]</scope>
    <source>
        <strain evidence="2">CC-503</strain>
    </source>
</reference>
<dbReference type="Gramene" id="PNW83375">
    <property type="protein sequence ID" value="PNW83375"/>
    <property type="gene ID" value="CHLRE_05g245800v5"/>
</dbReference>
<dbReference type="InParanoid" id="A0A2K3DS61"/>
<dbReference type="EMBL" id="CM008966">
    <property type="protein sequence ID" value="PNW83375.1"/>
    <property type="molecule type" value="Genomic_DNA"/>
</dbReference>
<gene>
    <name evidence="1" type="ORF">CHLRE_05g245800v5</name>
</gene>
<name>A0A2K3DS61_CHLRE</name>
<dbReference type="PaxDb" id="3055-EDP07183"/>
<keyword evidence="2" id="KW-1185">Reference proteome</keyword>
<dbReference type="AlphaFoldDB" id="A0A2K3DS61"/>
<sequence length="145" mass="16479">MVVDVAVEQYAKDWKETAITLEFSTSRQQSGAIPALQFLPQTDAWVFRHAGMQFRVPREKGPSGFNETLEMLSSMVLTTLGVYGTLQPKTRYPYRDEEDEEEELVTAVLSRAGKELTRMVVCKVPSEEVTPVDLVRGLRTLMYMQ</sequence>
<dbReference type="Proteomes" id="UP000006906">
    <property type="component" value="Chromosome 5"/>
</dbReference>
<proteinExistence type="predicted"/>
<dbReference type="RefSeq" id="XP_001700929.2">
    <property type="nucleotide sequence ID" value="XM_001700877.2"/>
</dbReference>
<protein>
    <submittedName>
        <fullName evidence="1">Uncharacterized protein</fullName>
    </submittedName>
</protein>